<gene>
    <name evidence="5" type="ORF">ACH5RR_018886</name>
</gene>
<dbReference type="PANTHER" id="PTHR11461">
    <property type="entry name" value="SERINE PROTEASE INHIBITOR, SERPIN"/>
    <property type="match status" value="1"/>
</dbReference>
<dbReference type="Gene3D" id="3.30.497.10">
    <property type="entry name" value="Antithrombin, subunit I, domain 2"/>
    <property type="match status" value="1"/>
</dbReference>
<feature type="compositionally biased region" description="Low complexity" evidence="3">
    <location>
        <begin position="40"/>
        <end position="54"/>
    </location>
</feature>
<evidence type="ECO:0000256" key="2">
    <source>
        <dbReference type="RuleBase" id="RU000411"/>
    </source>
</evidence>
<dbReference type="Proteomes" id="UP001630127">
    <property type="component" value="Unassembled WGS sequence"/>
</dbReference>
<accession>A0ABD2ZMT2</accession>
<dbReference type="EMBL" id="JBJUIK010000008">
    <property type="protein sequence ID" value="KAL3520737.1"/>
    <property type="molecule type" value="Genomic_DNA"/>
</dbReference>
<dbReference type="PROSITE" id="PS00284">
    <property type="entry name" value="SERPIN"/>
    <property type="match status" value="1"/>
</dbReference>
<comment type="caution">
    <text evidence="5">The sequence shown here is derived from an EMBL/GenBank/DDBJ whole genome shotgun (WGS) entry which is preliminary data.</text>
</comment>
<dbReference type="Gene3D" id="2.30.39.10">
    <property type="entry name" value="Alpha-1-antitrypsin, domain 1"/>
    <property type="match status" value="1"/>
</dbReference>
<dbReference type="AlphaFoldDB" id="A0ABD2ZMT2"/>
<dbReference type="Gene3D" id="6.20.40.10">
    <property type="match status" value="1"/>
</dbReference>
<feature type="region of interest" description="Disordered" evidence="3">
    <location>
        <begin position="40"/>
        <end position="71"/>
    </location>
</feature>
<organism evidence="5 6">
    <name type="scientific">Cinchona calisaya</name>
    <dbReference type="NCBI Taxonomy" id="153742"/>
    <lineage>
        <taxon>Eukaryota</taxon>
        <taxon>Viridiplantae</taxon>
        <taxon>Streptophyta</taxon>
        <taxon>Embryophyta</taxon>
        <taxon>Tracheophyta</taxon>
        <taxon>Spermatophyta</taxon>
        <taxon>Magnoliopsida</taxon>
        <taxon>eudicotyledons</taxon>
        <taxon>Gunneridae</taxon>
        <taxon>Pentapetalae</taxon>
        <taxon>asterids</taxon>
        <taxon>lamiids</taxon>
        <taxon>Gentianales</taxon>
        <taxon>Rubiaceae</taxon>
        <taxon>Cinchonoideae</taxon>
        <taxon>Cinchoneae</taxon>
        <taxon>Cinchona</taxon>
    </lineage>
</organism>
<dbReference type="InterPro" id="IPR023795">
    <property type="entry name" value="Serpin_CS"/>
</dbReference>
<dbReference type="Gene3D" id="2.10.310.10">
    <property type="entry name" value="Serpins superfamily"/>
    <property type="match status" value="1"/>
</dbReference>
<proteinExistence type="inferred from homology"/>
<comment type="similarity">
    <text evidence="1 2">Belongs to the serpin family.</text>
</comment>
<evidence type="ECO:0000313" key="6">
    <source>
        <dbReference type="Proteomes" id="UP001630127"/>
    </source>
</evidence>
<keyword evidence="6" id="KW-1185">Reference proteome</keyword>
<protein>
    <recommendedName>
        <fullName evidence="4">Serpin domain-containing protein</fullName>
    </recommendedName>
</protein>
<feature type="domain" description="Serpin" evidence="4">
    <location>
        <begin position="23"/>
        <end position="435"/>
    </location>
</feature>
<evidence type="ECO:0000259" key="4">
    <source>
        <dbReference type="SMART" id="SM00093"/>
    </source>
</evidence>
<dbReference type="InterPro" id="IPR042185">
    <property type="entry name" value="Serpin_sf_2"/>
</dbReference>
<dbReference type="InterPro" id="IPR000215">
    <property type="entry name" value="Serpin_fam"/>
</dbReference>
<evidence type="ECO:0000256" key="1">
    <source>
        <dbReference type="ARBA" id="ARBA00009500"/>
    </source>
</evidence>
<dbReference type="InterPro" id="IPR036186">
    <property type="entry name" value="Serpin_sf"/>
</dbReference>
<sequence>MVAAGCSQRTLEHVLSYIGCRDLNDLKSMVSMMMNITISSSSSSNTTTSRPGSGYYQGSGGPTRHHGGYYQGSSRAGGGYYQDTSGYDRGYHQRSYGPGGNYYQGNSSSGGGYYQSRGTGRLDRRIRGNRSGPKISFANGVWVDKRFSLKPSYQNCVAHVFKSQAKIVDFMLRPEEAVSEINSWAESHTNGLIKDVIDRRHILPDTRIILGNALYFKGSWEKKFNPKCTTKRDFYLLNGAKIKVPFMTSSESYLYGSFGDFKVLEIPYQRSMQEDHKRFSMQFILPNKIDGLQNLLDKFKNNNPINSVFSSHHNFQFQLSITDLTEFWIPKFKFSCSFEKIKFPFMQEGCPMELTEMLQQNLGDLALSNIIHKALIEVDEEGTEAAAVTLAIGFGCAPNFQKPEIKTFVADHPFLFIIKEDISGLILFTGAVLNPLSE</sequence>
<dbReference type="SUPFAM" id="SSF56574">
    <property type="entry name" value="Serpins"/>
    <property type="match status" value="1"/>
</dbReference>
<name>A0ABD2ZMT2_9GENT</name>
<dbReference type="SMART" id="SM00093">
    <property type="entry name" value="SERPIN"/>
    <property type="match status" value="1"/>
</dbReference>
<evidence type="ECO:0000256" key="3">
    <source>
        <dbReference type="SAM" id="MobiDB-lite"/>
    </source>
</evidence>
<dbReference type="Pfam" id="PF00079">
    <property type="entry name" value="Serpin"/>
    <property type="match status" value="1"/>
</dbReference>
<evidence type="ECO:0000313" key="5">
    <source>
        <dbReference type="EMBL" id="KAL3520737.1"/>
    </source>
</evidence>
<dbReference type="PANTHER" id="PTHR11461:SF315">
    <property type="entry name" value="SERPIN-Z3-LIKE"/>
    <property type="match status" value="1"/>
</dbReference>
<dbReference type="InterPro" id="IPR042178">
    <property type="entry name" value="Serpin_sf_1"/>
</dbReference>
<feature type="region of interest" description="Disordered" evidence="3">
    <location>
        <begin position="107"/>
        <end position="130"/>
    </location>
</feature>
<reference evidence="5 6" key="1">
    <citation type="submission" date="2024-11" db="EMBL/GenBank/DDBJ databases">
        <title>A near-complete genome assembly of Cinchona calisaya.</title>
        <authorList>
            <person name="Lian D.C."/>
            <person name="Zhao X.W."/>
            <person name="Wei L."/>
        </authorList>
    </citation>
    <scope>NUCLEOTIDE SEQUENCE [LARGE SCALE GENOMIC DNA]</scope>
    <source>
        <tissue evidence="5">Nenye</tissue>
    </source>
</reference>
<dbReference type="InterPro" id="IPR023796">
    <property type="entry name" value="Serpin_dom"/>
</dbReference>